<dbReference type="InterPro" id="IPR050736">
    <property type="entry name" value="Sensor_HK_Regulatory"/>
</dbReference>
<keyword evidence="10" id="KW-1185">Reference proteome</keyword>
<evidence type="ECO:0000259" key="8">
    <source>
        <dbReference type="PROSITE" id="PS50109"/>
    </source>
</evidence>
<dbReference type="InterPro" id="IPR036890">
    <property type="entry name" value="HATPase_C_sf"/>
</dbReference>
<sequence>MQPVNRGADRFRACGHRLILGIWPVPEGNNQLFRFRSEFRLGYGSWIAVLTTYAFGAVILVALVQFLIHLEHYRNETERVALYTQDSAALNQLLHELDSPLTRDEMGKTISRFETRYIGDQTDRPATEFKEAYLAGKPQARIIELAKARSASHTAAANMAKQRLERSDLSVKAYAALLGISVILCVFGGGWLFLRRSRHLEHLLEQRAAELDDVDASRRLFFAKASHELRTPVTAIRGEAEIALEDAEDLEAVREALGHINATAKFLNHRIEEMIGIARASDGKLHLDAARLDLRTIVEGAIEDARIFAASVAVSVEKTVPGRPVAVVGDAVWLKRALLAVIENALKFSPMDGKVTVRLEVKNGMGEITVTDNGPGVMPEELPLLFDAYYQTDAGKARGGSGLGLAMTRWVAEQHGGRAFARNIGSWRRPDGCAVTIAIKLEQS</sequence>
<keyword evidence="3" id="KW-0597">Phosphoprotein</keyword>
<evidence type="ECO:0000313" key="10">
    <source>
        <dbReference type="Proteomes" id="UP000190044"/>
    </source>
</evidence>
<dbReference type="OrthoDB" id="913606at2"/>
<dbReference type="Proteomes" id="UP000190044">
    <property type="component" value="Unassembled WGS sequence"/>
</dbReference>
<dbReference type="PANTHER" id="PTHR43711">
    <property type="entry name" value="TWO-COMPONENT HISTIDINE KINASE"/>
    <property type="match status" value="1"/>
</dbReference>
<evidence type="ECO:0000256" key="7">
    <source>
        <dbReference type="SAM" id="Phobius"/>
    </source>
</evidence>
<dbReference type="PRINTS" id="PR00344">
    <property type="entry name" value="BCTRLSENSOR"/>
</dbReference>
<dbReference type="SUPFAM" id="SSF55874">
    <property type="entry name" value="ATPase domain of HSP90 chaperone/DNA topoisomerase II/histidine kinase"/>
    <property type="match status" value="1"/>
</dbReference>
<dbReference type="InterPro" id="IPR003661">
    <property type="entry name" value="HisK_dim/P_dom"/>
</dbReference>
<dbReference type="PROSITE" id="PS50109">
    <property type="entry name" value="HIS_KIN"/>
    <property type="match status" value="1"/>
</dbReference>
<keyword evidence="5 9" id="KW-0418">Kinase</keyword>
<dbReference type="Gene3D" id="1.10.287.130">
    <property type="match status" value="1"/>
</dbReference>
<name>A0A1T5EW21_9SPHN</name>
<keyword evidence="6" id="KW-0902">Two-component regulatory system</keyword>
<protein>
    <recommendedName>
        <fullName evidence="2">histidine kinase</fullName>
        <ecNumber evidence="2">2.7.13.3</ecNumber>
    </recommendedName>
</protein>
<organism evidence="9 10">
    <name type="scientific">Sphingopyxis flava</name>
    <dbReference type="NCBI Taxonomy" id="1507287"/>
    <lineage>
        <taxon>Bacteria</taxon>
        <taxon>Pseudomonadati</taxon>
        <taxon>Pseudomonadota</taxon>
        <taxon>Alphaproteobacteria</taxon>
        <taxon>Sphingomonadales</taxon>
        <taxon>Sphingomonadaceae</taxon>
        <taxon>Sphingopyxis</taxon>
    </lineage>
</organism>
<dbReference type="EC" id="2.7.13.3" evidence="2"/>
<dbReference type="Pfam" id="PF00512">
    <property type="entry name" value="HisKA"/>
    <property type="match status" value="1"/>
</dbReference>
<dbReference type="SMART" id="SM00387">
    <property type="entry name" value="HATPase_c"/>
    <property type="match status" value="1"/>
</dbReference>
<dbReference type="CDD" id="cd00082">
    <property type="entry name" value="HisKA"/>
    <property type="match status" value="1"/>
</dbReference>
<dbReference type="Pfam" id="PF02518">
    <property type="entry name" value="HATPase_c"/>
    <property type="match status" value="1"/>
</dbReference>
<dbReference type="SUPFAM" id="SSF47384">
    <property type="entry name" value="Homodimeric domain of signal transducing histidine kinase"/>
    <property type="match status" value="1"/>
</dbReference>
<dbReference type="InterPro" id="IPR003594">
    <property type="entry name" value="HATPase_dom"/>
</dbReference>
<dbReference type="PANTHER" id="PTHR43711:SF1">
    <property type="entry name" value="HISTIDINE KINASE 1"/>
    <property type="match status" value="1"/>
</dbReference>
<gene>
    <name evidence="9" type="ORF">SAMN06295937_102530</name>
</gene>
<evidence type="ECO:0000256" key="5">
    <source>
        <dbReference type="ARBA" id="ARBA00022777"/>
    </source>
</evidence>
<dbReference type="SMART" id="SM00388">
    <property type="entry name" value="HisKA"/>
    <property type="match status" value="1"/>
</dbReference>
<dbReference type="GO" id="GO:0000155">
    <property type="term" value="F:phosphorelay sensor kinase activity"/>
    <property type="evidence" value="ECO:0007669"/>
    <property type="project" value="InterPro"/>
</dbReference>
<feature type="transmembrane region" description="Helical" evidence="7">
    <location>
        <begin position="43"/>
        <end position="68"/>
    </location>
</feature>
<accession>A0A1T5EW21</accession>
<evidence type="ECO:0000256" key="3">
    <source>
        <dbReference type="ARBA" id="ARBA00022553"/>
    </source>
</evidence>
<dbReference type="Gene3D" id="3.30.565.10">
    <property type="entry name" value="Histidine kinase-like ATPase, C-terminal domain"/>
    <property type="match status" value="1"/>
</dbReference>
<evidence type="ECO:0000313" key="9">
    <source>
        <dbReference type="EMBL" id="SKB87910.1"/>
    </source>
</evidence>
<keyword evidence="7" id="KW-1133">Transmembrane helix</keyword>
<evidence type="ECO:0000256" key="1">
    <source>
        <dbReference type="ARBA" id="ARBA00000085"/>
    </source>
</evidence>
<feature type="domain" description="Histidine kinase" evidence="8">
    <location>
        <begin position="224"/>
        <end position="443"/>
    </location>
</feature>
<dbReference type="InterPro" id="IPR036097">
    <property type="entry name" value="HisK_dim/P_sf"/>
</dbReference>
<evidence type="ECO:0000256" key="2">
    <source>
        <dbReference type="ARBA" id="ARBA00012438"/>
    </source>
</evidence>
<evidence type="ECO:0000256" key="6">
    <source>
        <dbReference type="ARBA" id="ARBA00023012"/>
    </source>
</evidence>
<keyword evidence="4" id="KW-0808">Transferase</keyword>
<comment type="catalytic activity">
    <reaction evidence="1">
        <text>ATP + protein L-histidine = ADP + protein N-phospho-L-histidine.</text>
        <dbReference type="EC" id="2.7.13.3"/>
    </reaction>
</comment>
<dbReference type="InterPro" id="IPR004358">
    <property type="entry name" value="Sig_transdc_His_kin-like_C"/>
</dbReference>
<dbReference type="InterPro" id="IPR005467">
    <property type="entry name" value="His_kinase_dom"/>
</dbReference>
<reference evidence="10" key="1">
    <citation type="submission" date="2017-02" db="EMBL/GenBank/DDBJ databases">
        <authorList>
            <person name="Varghese N."/>
            <person name="Submissions S."/>
        </authorList>
    </citation>
    <scope>NUCLEOTIDE SEQUENCE [LARGE SCALE GENOMIC DNA]</scope>
    <source>
        <strain evidence="10">R11H</strain>
    </source>
</reference>
<dbReference type="CDD" id="cd00075">
    <property type="entry name" value="HATPase"/>
    <property type="match status" value="1"/>
</dbReference>
<keyword evidence="7" id="KW-0472">Membrane</keyword>
<feature type="transmembrane region" description="Helical" evidence="7">
    <location>
        <begin position="173"/>
        <end position="194"/>
    </location>
</feature>
<evidence type="ECO:0000256" key="4">
    <source>
        <dbReference type="ARBA" id="ARBA00022679"/>
    </source>
</evidence>
<dbReference type="AlphaFoldDB" id="A0A1T5EW21"/>
<keyword evidence="7" id="KW-0812">Transmembrane</keyword>
<proteinExistence type="predicted"/>
<dbReference type="EMBL" id="FUYP01000025">
    <property type="protein sequence ID" value="SKB87910.1"/>
    <property type="molecule type" value="Genomic_DNA"/>
</dbReference>